<accession>A0A9W7EBV6</accession>
<gene>
    <name evidence="2" type="ORF">TrST_g3906</name>
</gene>
<dbReference type="EMBL" id="BRXY01000140">
    <property type="protein sequence ID" value="GMH70468.1"/>
    <property type="molecule type" value="Genomic_DNA"/>
</dbReference>
<dbReference type="Proteomes" id="UP001165085">
    <property type="component" value="Unassembled WGS sequence"/>
</dbReference>
<name>A0A9W7EBV6_9STRA</name>
<comment type="caution">
    <text evidence="2">The sequence shown here is derived from an EMBL/GenBank/DDBJ whole genome shotgun (WGS) entry which is preliminary data.</text>
</comment>
<evidence type="ECO:0000313" key="3">
    <source>
        <dbReference type="Proteomes" id="UP001165085"/>
    </source>
</evidence>
<evidence type="ECO:0000256" key="1">
    <source>
        <dbReference type="SAM" id="MobiDB-lite"/>
    </source>
</evidence>
<proteinExistence type="predicted"/>
<sequence>MKLTMAKSAEVEQTTAKSSTGRRKITLTAKKAALLAADARLLPKITKPTSRKVCPPPVICVGIPKKVDRQYQGTALTEAFVNGMKKKFDASGMILDDKKLGKHFQMVKPTDAEKKKIRNGKGRLTEQQKNMGRPGVLCNLCGHFWQHSNKYYQFLNHTLTNHSSELKWEKGGKKYGVVERHFTKFAFDSIKGGQFCCGACASTGYAVPQHAHQNALKQKHLPEPHIPTVLKVKIPSLYLFAMAKLDQESKGWKREEKAKLKEAKKKSILNKYCDRFLRADDEESSEEVVKTVKAKSKPSVKARAKPFVKHNPNIYAKVFNSSKNRDTLINNLPHATKPTLITKQK</sequence>
<protein>
    <submittedName>
        <fullName evidence="2">Uncharacterized protein</fullName>
    </submittedName>
</protein>
<evidence type="ECO:0000313" key="2">
    <source>
        <dbReference type="EMBL" id="GMH70468.1"/>
    </source>
</evidence>
<dbReference type="AlphaFoldDB" id="A0A9W7EBV6"/>
<keyword evidence="3" id="KW-1185">Reference proteome</keyword>
<reference evidence="3" key="1">
    <citation type="journal article" date="2023" name="Commun. Biol.">
        <title>Genome analysis of Parmales, the sister group of diatoms, reveals the evolutionary specialization of diatoms from phago-mixotrophs to photoautotrophs.</title>
        <authorList>
            <person name="Ban H."/>
            <person name="Sato S."/>
            <person name="Yoshikawa S."/>
            <person name="Yamada K."/>
            <person name="Nakamura Y."/>
            <person name="Ichinomiya M."/>
            <person name="Sato N."/>
            <person name="Blanc-Mathieu R."/>
            <person name="Endo H."/>
            <person name="Kuwata A."/>
            <person name="Ogata H."/>
        </authorList>
    </citation>
    <scope>NUCLEOTIDE SEQUENCE [LARGE SCALE GENOMIC DNA]</scope>
    <source>
        <strain evidence="3">NIES 3701</strain>
    </source>
</reference>
<organism evidence="2 3">
    <name type="scientific">Triparma strigata</name>
    <dbReference type="NCBI Taxonomy" id="1606541"/>
    <lineage>
        <taxon>Eukaryota</taxon>
        <taxon>Sar</taxon>
        <taxon>Stramenopiles</taxon>
        <taxon>Ochrophyta</taxon>
        <taxon>Bolidophyceae</taxon>
        <taxon>Parmales</taxon>
        <taxon>Triparmaceae</taxon>
        <taxon>Triparma</taxon>
    </lineage>
</organism>
<feature type="region of interest" description="Disordered" evidence="1">
    <location>
        <begin position="1"/>
        <end position="23"/>
    </location>
</feature>